<dbReference type="PANTHER" id="PTHR12121:SF36">
    <property type="entry name" value="ENDONUCLEASE_EXONUCLEASE_PHOSPHATASE DOMAIN-CONTAINING PROTEIN"/>
    <property type="match status" value="1"/>
</dbReference>
<dbReference type="InterPro" id="IPR005135">
    <property type="entry name" value="Endo/exonuclease/phosphatase"/>
</dbReference>
<dbReference type="InterPro" id="IPR036691">
    <property type="entry name" value="Endo/exonu/phosph_ase_sf"/>
</dbReference>
<keyword evidence="1" id="KW-0540">Nuclease</keyword>
<dbReference type="Pfam" id="PF03372">
    <property type="entry name" value="Exo_endo_phos"/>
    <property type="match status" value="1"/>
</dbReference>
<evidence type="ECO:0000313" key="1">
    <source>
        <dbReference type="EMBL" id="SNR79085.1"/>
    </source>
</evidence>
<accession>A0A2K9H7F6</accession>
<evidence type="ECO:0000313" key="2">
    <source>
        <dbReference type="Proteomes" id="UP000198427"/>
    </source>
</evidence>
<dbReference type="CDD" id="cd09083">
    <property type="entry name" value="EEP-1"/>
    <property type="match status" value="1"/>
</dbReference>
<dbReference type="Proteomes" id="UP000198427">
    <property type="component" value="Unassembled WGS sequence"/>
</dbReference>
<gene>
    <name evidence="1" type="ORF">SAMN06265364_1112</name>
</gene>
<dbReference type="AlphaFoldDB" id="A0A2K9H7F6"/>
<dbReference type="GO" id="GO:0000175">
    <property type="term" value="F:3'-5'-RNA exonuclease activity"/>
    <property type="evidence" value="ECO:0007669"/>
    <property type="project" value="TreeGrafter"/>
</dbReference>
<name>A0A2K9H7F6_9BACT</name>
<dbReference type="RefSeq" id="WP_089365985.1">
    <property type="nucleotide sequence ID" value="NZ_CP023863.1"/>
</dbReference>
<protein>
    <submittedName>
        <fullName evidence="1">Metal-dependent hydrolase, endonuclease/exonuclease/phosphatase family</fullName>
    </submittedName>
</protein>
<dbReference type="Gene3D" id="3.60.10.10">
    <property type="entry name" value="Endonuclease/exonuclease/phosphatase"/>
    <property type="match status" value="1"/>
</dbReference>
<keyword evidence="2" id="KW-1185">Reference proteome</keyword>
<dbReference type="SUPFAM" id="SSF56219">
    <property type="entry name" value="DNase I-like"/>
    <property type="match status" value="1"/>
</dbReference>
<dbReference type="OrthoDB" id="9793162at2"/>
<reference evidence="1 2" key="1">
    <citation type="submission" date="2017-06" db="EMBL/GenBank/DDBJ databases">
        <authorList>
            <person name="Varghese N."/>
            <person name="Submissions S."/>
        </authorList>
    </citation>
    <scope>NUCLEOTIDE SEQUENCE [LARGE SCALE GENOMIC DNA]</scope>
    <source>
        <strain evidence="1 2">DSM 26989</strain>
    </source>
</reference>
<organism evidence="1 2">
    <name type="scientific">Prevotella jejuni</name>
    <dbReference type="NCBI Taxonomy" id="1177574"/>
    <lineage>
        <taxon>Bacteria</taxon>
        <taxon>Pseudomonadati</taxon>
        <taxon>Bacteroidota</taxon>
        <taxon>Bacteroidia</taxon>
        <taxon>Bacteroidales</taxon>
        <taxon>Prevotellaceae</taxon>
        <taxon>Prevotella</taxon>
    </lineage>
</organism>
<keyword evidence="1" id="KW-0255">Endonuclease</keyword>
<dbReference type="GO" id="GO:0004519">
    <property type="term" value="F:endonuclease activity"/>
    <property type="evidence" value="ECO:0007669"/>
    <property type="project" value="UniProtKB-KW"/>
</dbReference>
<dbReference type="PANTHER" id="PTHR12121">
    <property type="entry name" value="CARBON CATABOLITE REPRESSOR PROTEIN 4"/>
    <property type="match status" value="1"/>
</dbReference>
<dbReference type="EMBL" id="FZNZ01000011">
    <property type="protein sequence ID" value="SNR79085.1"/>
    <property type="molecule type" value="Genomic_DNA"/>
</dbReference>
<proteinExistence type="predicted"/>
<keyword evidence="1" id="KW-0378">Hydrolase</keyword>
<dbReference type="GeneID" id="94028571"/>
<sequence>MYKQLTTLILALLLSSSSYAQQLYVGTYNIRYNNPNDEHEGNAWTLRCPPLCDFINFEQPEIFGTQEVLVDQLHDLSKGLNGYDYIGIGREDGKEKGEYAAIFYKKDQLRLLDSGNFWLSSTPEHASLGWDAACIRICTWGEFQDKTSGKKFFFFNTHMDHVGVVARRESAQLILKRISQLAKGLPTILTGDFNVDQTDEIYQIFSNSGILYDCYTNAQQRMAPTGTWNDFMQDSRSKSRIDHIFVTRDFDVPHYAIFTNSYWLGKSRRNISDHYPVMVKLSYSKNKTLQK</sequence>
<dbReference type="KEGG" id="pje:CRM71_03895"/>
<comment type="caution">
    <text evidence="1">The sequence shown here is derived from an EMBL/GenBank/DDBJ whole genome shotgun (WGS) entry which is preliminary data.</text>
</comment>
<dbReference type="InterPro" id="IPR050410">
    <property type="entry name" value="CCR4/nocturin_mRNA_transcr"/>
</dbReference>